<proteinExistence type="predicted"/>
<dbReference type="AlphaFoldDB" id="A3VFQ2"/>
<comment type="caution">
    <text evidence="6">The sequence shown here is derived from an EMBL/GenBank/DDBJ whole genome shotgun (WGS) entry which is preliminary data.</text>
</comment>
<dbReference type="STRING" id="314271.RB2654_11733"/>
<feature type="region of interest" description="Disordered" evidence="5">
    <location>
        <begin position="1"/>
        <end position="20"/>
    </location>
</feature>
<dbReference type="InterPro" id="IPR008567">
    <property type="entry name" value="BKACE"/>
</dbReference>
<evidence type="ECO:0000256" key="4">
    <source>
        <dbReference type="ARBA" id="ARBA00022833"/>
    </source>
</evidence>
<dbReference type="PANTHER" id="PTHR37418">
    <property type="entry name" value="3-KETO-5-AMINOHEXANOATE CLEAVAGE ENZYME-RELATED"/>
    <property type="match status" value="1"/>
</dbReference>
<evidence type="ECO:0000313" key="7">
    <source>
        <dbReference type="Proteomes" id="UP000002931"/>
    </source>
</evidence>
<evidence type="ECO:0000313" key="6">
    <source>
        <dbReference type="EMBL" id="EAQ13167.1"/>
    </source>
</evidence>
<evidence type="ECO:0000256" key="1">
    <source>
        <dbReference type="ARBA" id="ARBA00001947"/>
    </source>
</evidence>
<dbReference type="EMBL" id="AAMT01000006">
    <property type="protein sequence ID" value="EAQ13167.1"/>
    <property type="molecule type" value="Genomic_DNA"/>
</dbReference>
<dbReference type="Pfam" id="PF05853">
    <property type="entry name" value="BKACE"/>
    <property type="match status" value="1"/>
</dbReference>
<protein>
    <recommendedName>
        <fullName evidence="8">Class III aminotransferase</fullName>
    </recommendedName>
</protein>
<organism evidence="6 7">
    <name type="scientific">Maritimibacter alkaliphilus HTCC2654</name>
    <dbReference type="NCBI Taxonomy" id="314271"/>
    <lineage>
        <taxon>Bacteria</taxon>
        <taxon>Pseudomonadati</taxon>
        <taxon>Pseudomonadota</taxon>
        <taxon>Alphaproteobacteria</taxon>
        <taxon>Rhodobacterales</taxon>
        <taxon>Roseobacteraceae</taxon>
        <taxon>Maritimibacter</taxon>
    </lineage>
</organism>
<dbReference type="Proteomes" id="UP000002931">
    <property type="component" value="Unassembled WGS sequence"/>
</dbReference>
<evidence type="ECO:0008006" key="8">
    <source>
        <dbReference type="Google" id="ProtNLM"/>
    </source>
</evidence>
<reference evidence="6 7" key="1">
    <citation type="journal article" date="2010" name="J. Bacteriol.">
        <title>Genome sequences of Pelagibaca bermudensis HTCC2601T and Maritimibacter alkaliphilus HTCC2654T, the type strains of two marine Roseobacter genera.</title>
        <authorList>
            <person name="Thrash J.C."/>
            <person name="Cho J.C."/>
            <person name="Ferriera S."/>
            <person name="Johnson J."/>
            <person name="Vergin K.L."/>
            <person name="Giovannoni S.J."/>
        </authorList>
    </citation>
    <scope>NUCLEOTIDE SEQUENCE [LARGE SCALE GENOMIC DNA]</scope>
    <source>
        <strain evidence="6 7">HTCC2654</strain>
    </source>
</reference>
<keyword evidence="4" id="KW-0862">Zinc</keyword>
<comment type="cofactor">
    <cofactor evidence="1">
        <name>Zn(2+)</name>
        <dbReference type="ChEBI" id="CHEBI:29105"/>
    </cofactor>
</comment>
<evidence type="ECO:0000256" key="2">
    <source>
        <dbReference type="ARBA" id="ARBA00022679"/>
    </source>
</evidence>
<dbReference type="PANTHER" id="PTHR37418:SF2">
    <property type="entry name" value="3-KETO-5-AMINOHEXANOATE CLEAVAGE ENZYME"/>
    <property type="match status" value="1"/>
</dbReference>
<sequence>MSLPSLMVAPNGATKTKTDHPALPITLDEVAETARACMAAGADGLHLHLRDIEGGHLLDSGAYREALEHLARELPALPVQITTEAGGRYDPGHQKYVALHSGARMVSAAWREITREEGAPSFYAYAAERGIAVQHILYDVSDAEGLAATLPEGLLRDPALQLIFVLGRYVDGQVSKPSMLKPFTDWMKRERLEPDWMLCAFGRGETDCLRAAHKAGGKCRVGFENSLVNKDGSVARDNAERVAEVVSKLGL</sequence>
<gene>
    <name evidence="6" type="ORF">RB2654_11733</name>
</gene>
<keyword evidence="2" id="KW-0808">Transferase</keyword>
<keyword evidence="3" id="KW-0479">Metal-binding</keyword>
<dbReference type="eggNOG" id="COG3246">
    <property type="taxonomic scope" value="Bacteria"/>
</dbReference>
<keyword evidence="7" id="KW-1185">Reference proteome</keyword>
<dbReference type="Gene3D" id="3.20.20.70">
    <property type="entry name" value="Aldolase class I"/>
    <property type="match status" value="1"/>
</dbReference>
<dbReference type="GO" id="GO:0046872">
    <property type="term" value="F:metal ion binding"/>
    <property type="evidence" value="ECO:0007669"/>
    <property type="project" value="UniProtKB-KW"/>
</dbReference>
<evidence type="ECO:0000256" key="5">
    <source>
        <dbReference type="SAM" id="MobiDB-lite"/>
    </source>
</evidence>
<dbReference type="HOGENOM" id="CLU_065536_3_0_5"/>
<dbReference type="InterPro" id="IPR013785">
    <property type="entry name" value="Aldolase_TIM"/>
</dbReference>
<name>A3VFQ2_9RHOB</name>
<dbReference type="SUPFAM" id="SSF51395">
    <property type="entry name" value="FMN-linked oxidoreductases"/>
    <property type="match status" value="1"/>
</dbReference>
<dbReference type="GO" id="GO:0043720">
    <property type="term" value="F:3-keto-5-aminohexanoate cleavage activity"/>
    <property type="evidence" value="ECO:0007669"/>
    <property type="project" value="InterPro"/>
</dbReference>
<accession>A3VFQ2</accession>
<evidence type="ECO:0000256" key="3">
    <source>
        <dbReference type="ARBA" id="ARBA00022723"/>
    </source>
</evidence>